<dbReference type="eggNOG" id="COG0791">
    <property type="taxonomic scope" value="Bacteria"/>
</dbReference>
<feature type="domain" description="Peptidase M15C" evidence="1">
    <location>
        <begin position="201"/>
        <end position="268"/>
    </location>
</feature>
<evidence type="ECO:0000313" key="3">
    <source>
        <dbReference type="Proteomes" id="UP000004198"/>
    </source>
</evidence>
<dbReference type="AlphaFoldDB" id="C6PY06"/>
<organism evidence="2 3">
    <name type="scientific">Clostridium carboxidivorans P7</name>
    <dbReference type="NCBI Taxonomy" id="536227"/>
    <lineage>
        <taxon>Bacteria</taxon>
        <taxon>Bacillati</taxon>
        <taxon>Bacillota</taxon>
        <taxon>Clostridia</taxon>
        <taxon>Eubacteriales</taxon>
        <taxon>Clostridiaceae</taxon>
        <taxon>Clostridium</taxon>
    </lineage>
</organism>
<dbReference type="STRING" id="536227.Ccar_10205"/>
<reference evidence="2 3" key="1">
    <citation type="submission" date="2009-06" db="EMBL/GenBank/DDBJ databases">
        <title>The draft genome of Clostridium carboxidivorans P7.</title>
        <authorList>
            <consortium name="US DOE Joint Genome Institute (JGI-PGF)"/>
            <person name="Lucas S."/>
            <person name="Copeland A."/>
            <person name="Lapidus A."/>
            <person name="Glavina del Rio T."/>
            <person name="Tice H."/>
            <person name="Bruce D."/>
            <person name="Goodwin L."/>
            <person name="Pitluck S."/>
            <person name="Larimer F."/>
            <person name="Land M.L."/>
            <person name="Hauser L."/>
            <person name="Hemme C.L."/>
        </authorList>
    </citation>
    <scope>NUCLEOTIDE SEQUENCE [LARGE SCALE GENOMIC DNA]</scope>
    <source>
        <strain evidence="2 3">P7</strain>
    </source>
</reference>
<dbReference type="KEGG" id="cck:Ccar_10205"/>
<accession>C6PY06</accession>
<evidence type="ECO:0000259" key="1">
    <source>
        <dbReference type="Pfam" id="PF13539"/>
    </source>
</evidence>
<dbReference type="PATRIC" id="fig|536227.13.peg.2135"/>
<name>C6PY06_9CLOT</name>
<protein>
    <recommendedName>
        <fullName evidence="1">Peptidase M15C domain-containing protein</fullName>
    </recommendedName>
</protein>
<dbReference type="InterPro" id="IPR009045">
    <property type="entry name" value="Zn_M74/Hedgehog-like"/>
</dbReference>
<comment type="caution">
    <text evidence="2">The sequence shown here is derived from an EMBL/GenBank/DDBJ whole genome shotgun (WGS) entry which is preliminary data.</text>
</comment>
<gene>
    <name evidence="2" type="ORF">CcarbDRAFT_3673</name>
</gene>
<dbReference type="Gene3D" id="3.30.1380.10">
    <property type="match status" value="1"/>
</dbReference>
<keyword evidence="3" id="KW-1185">Reference proteome</keyword>
<sequence length="310" mass="36157">MKKTFIYIITFFLLINSTYIAKASNIDINAASLNANEYDIKMKQDLLCLMMAYPEYIKDINCDDNNYVYLIMKSGKKILYDDKKVKTPEEKLENADLQDTMEQIYPLTNISKLMDKNYDPGRYRSYELLKEIYGSSKQQIEGNLKSVNLKYTHVLFNNNNKAAEALESTMQNLIPLSRENEAVRRCLFPCMGTFNYRLVAGTNRLSPHSFGIAIDLASDKRDYWKWSSPKQGEERLNSYSREVVEAFEKNNFIWGGKWGHFDILHFEYRPEIILKAKYFANGDKSVWYKGVNEEDASIKAYIDKINEVLK</sequence>
<dbReference type="GO" id="GO:0008233">
    <property type="term" value="F:peptidase activity"/>
    <property type="evidence" value="ECO:0007669"/>
    <property type="project" value="InterPro"/>
</dbReference>
<dbReference type="OrthoDB" id="9799970at2"/>
<dbReference type="RefSeq" id="WP_007062558.1">
    <property type="nucleotide sequence ID" value="NZ_ACVI01000072.1"/>
</dbReference>
<evidence type="ECO:0000313" key="2">
    <source>
        <dbReference type="EMBL" id="EET85889.1"/>
    </source>
</evidence>
<dbReference type="EMBL" id="ACVI01000072">
    <property type="protein sequence ID" value="EET85889.1"/>
    <property type="molecule type" value="Genomic_DNA"/>
</dbReference>
<dbReference type="InterPro" id="IPR039561">
    <property type="entry name" value="Peptidase_M15C"/>
</dbReference>
<dbReference type="Proteomes" id="UP000004198">
    <property type="component" value="Unassembled WGS sequence"/>
</dbReference>
<proteinExistence type="predicted"/>
<dbReference type="Pfam" id="PF13539">
    <property type="entry name" value="Peptidase_M15_4"/>
    <property type="match status" value="1"/>
</dbReference>
<dbReference type="SUPFAM" id="SSF55166">
    <property type="entry name" value="Hedgehog/DD-peptidase"/>
    <property type="match status" value="1"/>
</dbReference>